<reference evidence="2 3" key="1">
    <citation type="submission" date="2014-10" db="EMBL/GenBank/DDBJ databases">
        <title>Draft genome of the hookworm Ancylostoma caninum.</title>
        <authorList>
            <person name="Mitreva M."/>
        </authorList>
    </citation>
    <scope>NUCLEOTIDE SEQUENCE [LARGE SCALE GENOMIC DNA]</scope>
    <source>
        <strain evidence="2 3">Baltimore</strain>
    </source>
</reference>
<dbReference type="AlphaFoldDB" id="A0A368H8D9"/>
<proteinExistence type="predicted"/>
<gene>
    <name evidence="2" type="ORF">ANCCAN_02287</name>
</gene>
<evidence type="ECO:0000313" key="3">
    <source>
        <dbReference type="Proteomes" id="UP000252519"/>
    </source>
</evidence>
<feature type="signal peptide" evidence="1">
    <location>
        <begin position="1"/>
        <end position="18"/>
    </location>
</feature>
<name>A0A368H8D9_ANCCA</name>
<organism evidence="2 3">
    <name type="scientific">Ancylostoma caninum</name>
    <name type="common">Dog hookworm</name>
    <dbReference type="NCBI Taxonomy" id="29170"/>
    <lineage>
        <taxon>Eukaryota</taxon>
        <taxon>Metazoa</taxon>
        <taxon>Ecdysozoa</taxon>
        <taxon>Nematoda</taxon>
        <taxon>Chromadorea</taxon>
        <taxon>Rhabditida</taxon>
        <taxon>Rhabditina</taxon>
        <taxon>Rhabditomorpha</taxon>
        <taxon>Strongyloidea</taxon>
        <taxon>Ancylostomatidae</taxon>
        <taxon>Ancylostomatinae</taxon>
        <taxon>Ancylostoma</taxon>
    </lineage>
</organism>
<accession>A0A368H8D9</accession>
<comment type="caution">
    <text evidence="2">The sequence shown here is derived from an EMBL/GenBank/DDBJ whole genome shotgun (WGS) entry which is preliminary data.</text>
</comment>
<evidence type="ECO:0000313" key="2">
    <source>
        <dbReference type="EMBL" id="RCN51620.1"/>
    </source>
</evidence>
<dbReference type="Proteomes" id="UP000252519">
    <property type="component" value="Unassembled WGS sequence"/>
</dbReference>
<keyword evidence="3" id="KW-1185">Reference proteome</keyword>
<evidence type="ECO:0000256" key="1">
    <source>
        <dbReference type="SAM" id="SignalP"/>
    </source>
</evidence>
<dbReference type="EMBL" id="JOJR01000012">
    <property type="protein sequence ID" value="RCN51620.1"/>
    <property type="molecule type" value="Genomic_DNA"/>
</dbReference>
<keyword evidence="1" id="KW-0732">Signal</keyword>
<protein>
    <recommendedName>
        <fullName evidence="4">PAN domain protein</fullName>
    </recommendedName>
</protein>
<feature type="chain" id="PRO_5016760076" description="PAN domain protein" evidence="1">
    <location>
        <begin position="19"/>
        <end position="99"/>
    </location>
</feature>
<evidence type="ECO:0008006" key="4">
    <source>
        <dbReference type="Google" id="ProtNLM"/>
    </source>
</evidence>
<sequence>MYYLQAAFFLAFLATAQGQCSLIPFKGPFQATPYLDVTTTNHLDCARTCYNHDPKCVGYLTEEGSCHLLRAAQSKYGDENSSGFMLYHVANSSCRSVTI</sequence>